<dbReference type="FunFam" id="1.20.120.1080:FF:000002">
    <property type="entry name" value="Putative ATP-dependent RNA helicase DHX36"/>
    <property type="match status" value="1"/>
</dbReference>
<keyword evidence="7 21" id="KW-0347">Helicase</keyword>
<dbReference type="Gene3D" id="3.10.110.10">
    <property type="entry name" value="Ubiquitin Conjugating Enzyme"/>
    <property type="match status" value="1"/>
</dbReference>
<dbReference type="CDD" id="cd23825">
    <property type="entry name" value="RWD_DHX57"/>
    <property type="match status" value="1"/>
</dbReference>
<dbReference type="PANTHER" id="PTHR18934:SF145">
    <property type="entry name" value="ATP-DEPENDENT RNA HELICASE DHX57-RELATED"/>
    <property type="match status" value="1"/>
</dbReference>
<feature type="compositionally biased region" description="Basic residues" evidence="16">
    <location>
        <begin position="1"/>
        <end position="13"/>
    </location>
</feature>
<comment type="caution">
    <text evidence="21">The sequence shown here is derived from an EMBL/GenBank/DDBJ whole genome shotgun (WGS) entry which is preliminary data.</text>
</comment>
<evidence type="ECO:0000256" key="1">
    <source>
        <dbReference type="ARBA" id="ARBA00008792"/>
    </source>
</evidence>
<dbReference type="PANTHER" id="PTHR18934">
    <property type="entry name" value="ATP-DEPENDENT RNA HELICASE"/>
    <property type="match status" value="1"/>
</dbReference>
<keyword evidence="4" id="KW-0547">Nucleotide-binding</keyword>
<evidence type="ECO:0000259" key="17">
    <source>
        <dbReference type="PROSITE" id="PS50030"/>
    </source>
</evidence>
<evidence type="ECO:0000256" key="8">
    <source>
        <dbReference type="ARBA" id="ARBA00022833"/>
    </source>
</evidence>
<feature type="domain" description="UBA" evidence="17">
    <location>
        <begin position="139"/>
        <end position="166"/>
    </location>
</feature>
<dbReference type="GO" id="GO:0016787">
    <property type="term" value="F:hydrolase activity"/>
    <property type="evidence" value="ECO:0007669"/>
    <property type="project" value="UniProtKB-KW"/>
</dbReference>
<dbReference type="Pfam" id="PF21010">
    <property type="entry name" value="HA2_C"/>
    <property type="match status" value="1"/>
</dbReference>
<dbReference type="SUPFAM" id="SSF52540">
    <property type="entry name" value="P-loop containing nucleoside triphosphate hydrolases"/>
    <property type="match status" value="1"/>
</dbReference>
<dbReference type="EMBL" id="BLXT01004630">
    <property type="protein sequence ID" value="GFO15860.1"/>
    <property type="molecule type" value="Genomic_DNA"/>
</dbReference>
<evidence type="ECO:0000256" key="5">
    <source>
        <dbReference type="ARBA" id="ARBA00022771"/>
    </source>
</evidence>
<sequence>MERIERRAKRKGSNRPNRGGGRFNRGGRGRGRNEERGRGRGGGGDRGRGRGGGWSASRKGGLDLDDSVDGPSVNGPGYNDHPASRGGQVGRGRGTGRGSHTNVKVAMQVLYMSSENQEMVRETLQTLRMDEGEEERGCGFSSDHCHEALQLMDGDVGAALEYLLNDLFNISLDVGTGENLTADSEVDAELLEAREEEKMALQSIYEAAFEERIPNKCWVLSLDLAELSDIVQTNPDEEAKNDPRHKAAEEKEKKVCQFYMKGKCKFKDKCRMSHSLPLEEGGRMADLSHPIYNRLKEVEADIKPPFALEIRFPDGCKYPQQPPLIAFSALEDSSLPAHTRLNISQFLMSLARDSAQDSLPCVFSLVSALEDKDKLQELIQLPPPALSKPVALAATPSTAINSHSFVNHKNPSRHMVQDALGRDDTRDKPSNPSGKAKAASDSVKHSTEGSAPPRRKKDATAAARSSNPIEIRRQNTALLDEFKKKQASKQYQNMQVSRQQLPAWDKREEVTKLVACNQVVVISGMTGCGKTTQVPQFLLDEALSGSDSFSRNIICTQPRRISAMAVAQRVADERAEKLGRSVGYQIRLESVMSQYTRLLFCTTGIILRRLESDPLLDGVTHIIIDEVHERSEESDFLLMILRNVLDDRPDLKVILMSATLNADLFSDYFDECPVLEIPGRTYPVQEFFLEDAIDFTGYHLEEKSPYTRPTKNQSGSHWQGSAAAGAGLGLDLTLDDLDEELAAFRAPSEPAGDRVLDMRLNPKQLKLRYPDVRYSTIKTMAQMDLEKLNFDLVVQLLEWIMLGKHEFPRGGAILIFMPGFAEIQTLYDQLLATSEFGIRNKSRYKIIPLHSTLSSEEQNSVFNKPPKGVTKIVIATNIAETSITIDDIVFVIDVGRMKEKRYDQAKSMESLETVWVSKANALQRRGRAGRVQEGVCFHLFTSHHFEFFLREQPIPEIQRACLEQLVLKIKMLPVFEEMDVEEVLADLIEPPSIEAVHGAVKRLTDLGALDEDITLTPLGYHVGSLPVDVRIGKLMLFGAIFRCLDSALTIAACLSFKSPFVTPFGLKQEADEKRKEFAMGNSDYLTMLNAYKGWSEVKEKGSHRAYLYCQENFLSIKTLQMLASLKQQYVELLSDIGFIRSGIRLRDVERAGKHGSDGVAEITGLEANVNSSNWKVMSGMLVAALFPNIVQVLTPDTRYAASSSGAVVRAPNADELKFKTKLDGYVSIHPSSVNFQVRLFSSPYLVYHEKVKTTKVYVRDSSMVSVYPLLLFGGGSMSLDLYQGSFLLSVDDGWISFKASTSQVAELVRDLRAELDQLLSDKISQPDMDLLTCPRGSKIINCIVTLISTQ</sequence>
<keyword evidence="22" id="KW-1185">Reference proteome</keyword>
<comment type="function">
    <text evidence="12">Probable ATP-binding RNA helicase.</text>
</comment>
<evidence type="ECO:0000256" key="11">
    <source>
        <dbReference type="ARBA" id="ARBA00047984"/>
    </source>
</evidence>
<keyword evidence="6" id="KW-0378">Hydrolase</keyword>
<dbReference type="Pfam" id="PF00271">
    <property type="entry name" value="Helicase_C"/>
    <property type="match status" value="1"/>
</dbReference>
<evidence type="ECO:0000256" key="13">
    <source>
        <dbReference type="ARBA" id="ARBA00071682"/>
    </source>
</evidence>
<dbReference type="SMART" id="SM00356">
    <property type="entry name" value="ZnF_C3H1"/>
    <property type="match status" value="1"/>
</dbReference>
<dbReference type="PROSITE" id="PS51192">
    <property type="entry name" value="HELICASE_ATP_BIND_1"/>
    <property type="match status" value="1"/>
</dbReference>
<dbReference type="GO" id="GO:0005524">
    <property type="term" value="F:ATP binding"/>
    <property type="evidence" value="ECO:0007669"/>
    <property type="project" value="UniProtKB-KW"/>
</dbReference>
<dbReference type="InterPro" id="IPR016135">
    <property type="entry name" value="UBQ-conjugating_enzyme/RWD"/>
</dbReference>
<dbReference type="InterPro" id="IPR000571">
    <property type="entry name" value="Znf_CCCH"/>
</dbReference>
<dbReference type="InterPro" id="IPR014001">
    <property type="entry name" value="Helicase_ATP-bd"/>
</dbReference>
<evidence type="ECO:0000256" key="14">
    <source>
        <dbReference type="ARBA" id="ARBA00083389"/>
    </source>
</evidence>
<evidence type="ECO:0000313" key="21">
    <source>
        <dbReference type="EMBL" id="GFO15860.1"/>
    </source>
</evidence>
<feature type="region of interest" description="Disordered" evidence="16">
    <location>
        <begin position="1"/>
        <end position="101"/>
    </location>
</feature>
<evidence type="ECO:0000259" key="19">
    <source>
        <dbReference type="PROSITE" id="PS51192"/>
    </source>
</evidence>
<dbReference type="InterPro" id="IPR007502">
    <property type="entry name" value="Helicase-assoc_dom"/>
</dbReference>
<dbReference type="InterPro" id="IPR006575">
    <property type="entry name" value="RWD_dom"/>
</dbReference>
<dbReference type="InterPro" id="IPR015940">
    <property type="entry name" value="UBA"/>
</dbReference>
<evidence type="ECO:0000256" key="15">
    <source>
        <dbReference type="PROSITE-ProRule" id="PRU00723"/>
    </source>
</evidence>
<dbReference type="Pfam" id="PF00270">
    <property type="entry name" value="DEAD"/>
    <property type="match status" value="1"/>
</dbReference>
<dbReference type="InterPro" id="IPR011709">
    <property type="entry name" value="DEAD-box_helicase_OB_fold"/>
</dbReference>
<evidence type="ECO:0000256" key="4">
    <source>
        <dbReference type="ARBA" id="ARBA00022741"/>
    </source>
</evidence>
<dbReference type="FunFam" id="3.40.50.300:FF:000325">
    <property type="entry name" value="ATP-dependent RNA helicase DHX29"/>
    <property type="match status" value="1"/>
</dbReference>
<keyword evidence="3 15" id="KW-0479">Metal-binding</keyword>
<dbReference type="EC" id="3.6.4.13" evidence="2"/>
<evidence type="ECO:0000256" key="3">
    <source>
        <dbReference type="ARBA" id="ARBA00022723"/>
    </source>
</evidence>
<evidence type="ECO:0000256" key="7">
    <source>
        <dbReference type="ARBA" id="ARBA00022806"/>
    </source>
</evidence>
<dbReference type="Pfam" id="PF04408">
    <property type="entry name" value="WHD_HA2"/>
    <property type="match status" value="1"/>
</dbReference>
<evidence type="ECO:0000256" key="12">
    <source>
        <dbReference type="ARBA" id="ARBA00057709"/>
    </source>
</evidence>
<dbReference type="Proteomes" id="UP000735302">
    <property type="component" value="Unassembled WGS sequence"/>
</dbReference>
<dbReference type="SMART" id="SM00847">
    <property type="entry name" value="HA2"/>
    <property type="match status" value="1"/>
</dbReference>
<dbReference type="Gene3D" id="3.40.50.300">
    <property type="entry name" value="P-loop containing nucleotide triphosphate hydrolases"/>
    <property type="match status" value="2"/>
</dbReference>
<feature type="domain" description="Helicase C-terminal" evidence="20">
    <location>
        <begin position="795"/>
        <end position="973"/>
    </location>
</feature>
<gene>
    <name evidence="21" type="ORF">PoB_004236500</name>
</gene>
<dbReference type="CDD" id="cd18791">
    <property type="entry name" value="SF2_C_RHA"/>
    <property type="match status" value="1"/>
</dbReference>
<comment type="similarity">
    <text evidence="1">Belongs to the DEAD box helicase family. DEAH subfamily.</text>
</comment>
<dbReference type="GO" id="GO:0003724">
    <property type="term" value="F:RNA helicase activity"/>
    <property type="evidence" value="ECO:0007669"/>
    <property type="project" value="UniProtKB-EC"/>
</dbReference>
<keyword evidence="9" id="KW-0067">ATP-binding</keyword>
<dbReference type="InterPro" id="IPR027417">
    <property type="entry name" value="P-loop_NTPase"/>
</dbReference>
<dbReference type="InterPro" id="IPR059023">
    <property type="entry name" value="RNA_hel_CTD"/>
</dbReference>
<dbReference type="SMART" id="SM00487">
    <property type="entry name" value="DEXDc"/>
    <property type="match status" value="1"/>
</dbReference>
<keyword evidence="5 15" id="KW-0863">Zinc-finger</keyword>
<proteinExistence type="inferred from homology"/>
<reference evidence="21 22" key="1">
    <citation type="journal article" date="2021" name="Elife">
        <title>Chloroplast acquisition without the gene transfer in kleptoplastic sea slugs, Plakobranchus ocellatus.</title>
        <authorList>
            <person name="Maeda T."/>
            <person name="Takahashi S."/>
            <person name="Yoshida T."/>
            <person name="Shimamura S."/>
            <person name="Takaki Y."/>
            <person name="Nagai Y."/>
            <person name="Toyoda A."/>
            <person name="Suzuki Y."/>
            <person name="Arimoto A."/>
            <person name="Ishii H."/>
            <person name="Satoh N."/>
            <person name="Nishiyama T."/>
            <person name="Hasebe M."/>
            <person name="Maruyama T."/>
            <person name="Minagawa J."/>
            <person name="Obokata J."/>
            <person name="Shigenobu S."/>
        </authorList>
    </citation>
    <scope>NUCLEOTIDE SEQUENCE [LARGE SCALE GENOMIC DNA]</scope>
</reference>
<evidence type="ECO:0000313" key="22">
    <source>
        <dbReference type="Proteomes" id="UP000735302"/>
    </source>
</evidence>
<feature type="region of interest" description="Disordered" evidence="16">
    <location>
        <begin position="421"/>
        <end position="471"/>
    </location>
</feature>
<evidence type="ECO:0000256" key="9">
    <source>
        <dbReference type="ARBA" id="ARBA00022840"/>
    </source>
</evidence>
<evidence type="ECO:0000256" key="2">
    <source>
        <dbReference type="ARBA" id="ARBA00012552"/>
    </source>
</evidence>
<dbReference type="PROSITE" id="PS51194">
    <property type="entry name" value="HELICASE_CTER"/>
    <property type="match status" value="1"/>
</dbReference>
<comment type="catalytic activity">
    <reaction evidence="11">
        <text>ATP + H2O = ADP + phosphate + H(+)</text>
        <dbReference type="Rhea" id="RHEA:13065"/>
        <dbReference type="ChEBI" id="CHEBI:15377"/>
        <dbReference type="ChEBI" id="CHEBI:15378"/>
        <dbReference type="ChEBI" id="CHEBI:30616"/>
        <dbReference type="ChEBI" id="CHEBI:43474"/>
        <dbReference type="ChEBI" id="CHEBI:456216"/>
        <dbReference type="EC" id="3.6.4.13"/>
    </reaction>
</comment>
<feature type="compositionally biased region" description="Gly residues" evidence="16">
    <location>
        <begin position="87"/>
        <end position="97"/>
    </location>
</feature>
<evidence type="ECO:0000259" key="20">
    <source>
        <dbReference type="PROSITE" id="PS51194"/>
    </source>
</evidence>
<dbReference type="Pfam" id="PF07717">
    <property type="entry name" value="OB_NTP_bind"/>
    <property type="match status" value="1"/>
</dbReference>
<dbReference type="Gene3D" id="1.20.120.1080">
    <property type="match status" value="1"/>
</dbReference>
<dbReference type="SMART" id="SM00490">
    <property type="entry name" value="HELICc"/>
    <property type="match status" value="1"/>
</dbReference>
<organism evidence="21 22">
    <name type="scientific">Plakobranchus ocellatus</name>
    <dbReference type="NCBI Taxonomy" id="259542"/>
    <lineage>
        <taxon>Eukaryota</taxon>
        <taxon>Metazoa</taxon>
        <taxon>Spiralia</taxon>
        <taxon>Lophotrochozoa</taxon>
        <taxon>Mollusca</taxon>
        <taxon>Gastropoda</taxon>
        <taxon>Heterobranchia</taxon>
        <taxon>Euthyneura</taxon>
        <taxon>Panpulmonata</taxon>
        <taxon>Sacoglossa</taxon>
        <taxon>Placobranchoidea</taxon>
        <taxon>Plakobranchidae</taxon>
        <taxon>Plakobranchus</taxon>
    </lineage>
</organism>
<dbReference type="Pfam" id="PF26026">
    <property type="entry name" value="RNA_hel_CTD"/>
    <property type="match status" value="1"/>
</dbReference>
<dbReference type="Gene3D" id="2.30.30.1190">
    <property type="match status" value="1"/>
</dbReference>
<feature type="compositionally biased region" description="Basic and acidic residues" evidence="16">
    <location>
        <begin position="31"/>
        <end position="48"/>
    </location>
</feature>
<dbReference type="PROSITE" id="PS50030">
    <property type="entry name" value="UBA"/>
    <property type="match status" value="1"/>
</dbReference>
<dbReference type="InterPro" id="IPR011545">
    <property type="entry name" value="DEAD/DEAH_box_helicase_dom"/>
</dbReference>
<feature type="domain" description="Helicase ATP-binding" evidence="19">
    <location>
        <begin position="511"/>
        <end position="678"/>
    </location>
</feature>
<dbReference type="InterPro" id="IPR048333">
    <property type="entry name" value="HA2_WH"/>
</dbReference>
<accession>A0AAV4B8L6</accession>
<dbReference type="PROSITE" id="PS50103">
    <property type="entry name" value="ZF_C3H1"/>
    <property type="match status" value="1"/>
</dbReference>
<evidence type="ECO:0000259" key="18">
    <source>
        <dbReference type="PROSITE" id="PS50103"/>
    </source>
</evidence>
<dbReference type="Pfam" id="PF05773">
    <property type="entry name" value="RWD"/>
    <property type="match status" value="1"/>
</dbReference>
<evidence type="ECO:0000256" key="10">
    <source>
        <dbReference type="ARBA" id="ARBA00023054"/>
    </source>
</evidence>
<keyword evidence="8 15" id="KW-0862">Zinc</keyword>
<evidence type="ECO:0000256" key="16">
    <source>
        <dbReference type="SAM" id="MobiDB-lite"/>
    </source>
</evidence>
<protein>
    <recommendedName>
        <fullName evidence="13">Putative ATP-dependent RNA helicase DHX57</fullName>
        <ecNumber evidence="2">3.6.4.13</ecNumber>
    </recommendedName>
    <alternativeName>
        <fullName evidence="14">DEAH box protein 57</fullName>
    </alternativeName>
</protein>
<dbReference type="InterPro" id="IPR001650">
    <property type="entry name" value="Helicase_C-like"/>
</dbReference>
<feature type="domain" description="C3H1-type" evidence="18">
    <location>
        <begin position="250"/>
        <end position="277"/>
    </location>
</feature>
<dbReference type="GO" id="GO:0003723">
    <property type="term" value="F:RNA binding"/>
    <property type="evidence" value="ECO:0007669"/>
    <property type="project" value="TreeGrafter"/>
</dbReference>
<keyword evidence="10" id="KW-0175">Coiled coil</keyword>
<name>A0AAV4B8L6_9GAST</name>
<dbReference type="FunFam" id="3.40.50.300:FF:000284">
    <property type="entry name" value="probable ATP-dependent RNA helicase YTHDC2"/>
    <property type="match status" value="1"/>
</dbReference>
<feature type="zinc finger region" description="C3H1-type" evidence="15">
    <location>
        <begin position="250"/>
        <end position="277"/>
    </location>
</feature>
<dbReference type="GO" id="GO:0008270">
    <property type="term" value="F:zinc ion binding"/>
    <property type="evidence" value="ECO:0007669"/>
    <property type="project" value="UniProtKB-KW"/>
</dbReference>
<evidence type="ECO:0000256" key="6">
    <source>
        <dbReference type="ARBA" id="ARBA00022801"/>
    </source>
</evidence>